<organism evidence="5 6">
    <name type="scientific">Chionoecetes opilio</name>
    <name type="common">Atlantic snow crab</name>
    <name type="synonym">Cancer opilio</name>
    <dbReference type="NCBI Taxonomy" id="41210"/>
    <lineage>
        <taxon>Eukaryota</taxon>
        <taxon>Metazoa</taxon>
        <taxon>Ecdysozoa</taxon>
        <taxon>Arthropoda</taxon>
        <taxon>Crustacea</taxon>
        <taxon>Multicrustacea</taxon>
        <taxon>Malacostraca</taxon>
        <taxon>Eumalacostraca</taxon>
        <taxon>Eucarida</taxon>
        <taxon>Decapoda</taxon>
        <taxon>Pleocyemata</taxon>
        <taxon>Brachyura</taxon>
        <taxon>Eubrachyura</taxon>
        <taxon>Majoidea</taxon>
        <taxon>Majidae</taxon>
        <taxon>Chionoecetes</taxon>
    </lineage>
</organism>
<evidence type="ECO:0000313" key="5">
    <source>
        <dbReference type="EMBL" id="KAG0712345.1"/>
    </source>
</evidence>
<evidence type="ECO:0000256" key="3">
    <source>
        <dbReference type="SAM" id="MobiDB-lite"/>
    </source>
</evidence>
<evidence type="ECO:0000259" key="4">
    <source>
        <dbReference type="SMART" id="SM00322"/>
    </source>
</evidence>
<name>A0A8J4XRE0_CHIOP</name>
<dbReference type="SUPFAM" id="SSF54791">
    <property type="entry name" value="Eukaryotic type KH-domain (KH-domain type I)"/>
    <property type="match status" value="1"/>
</dbReference>
<dbReference type="Gene3D" id="3.30.1370.10">
    <property type="entry name" value="K Homology domain, type 1"/>
    <property type="match status" value="1"/>
</dbReference>
<reference evidence="5" key="1">
    <citation type="submission" date="2020-07" db="EMBL/GenBank/DDBJ databases">
        <title>The High-quality genome of the commercially important snow crab, Chionoecetes opilio.</title>
        <authorList>
            <person name="Jeong J.-H."/>
            <person name="Ryu S."/>
        </authorList>
    </citation>
    <scope>NUCLEOTIDE SEQUENCE</scope>
    <source>
        <strain evidence="5">MADBK_172401_WGS</strain>
        <tissue evidence="5">Digestive gland</tissue>
    </source>
</reference>
<sequence>MSVKTPSQGAPSRLDEVASPSPAAPVCPLVSLRGLDGVTPRQKVTTVLIACYLLLQLVLPFSHSVTKGFNTWTEGPYGYSWDMMVHSWDTLHVKVTAVTAKGGHRLYVDPNAGREAASRDDSRIKVRQSWREDSVKVLLAVPPGRRRHVIGPRGDAVHKLRQDFPKVRVTVPLPQDRTAKHVSLEGPKSQVAAAAKDITGRLEVIEAQLREAAERRKKNRVKVVVDVAPNTRRHVVGPRGRGAHQAGSEIP</sequence>
<dbReference type="InterPro" id="IPR053935">
    <property type="entry name" value="VKGC_lumenal_dom"/>
</dbReference>
<dbReference type="EMBL" id="JACEEZ010022535">
    <property type="protein sequence ID" value="KAG0712345.1"/>
    <property type="molecule type" value="Genomic_DNA"/>
</dbReference>
<feature type="domain" description="K Homology" evidence="4">
    <location>
        <begin position="133"/>
        <end position="203"/>
    </location>
</feature>
<dbReference type="GO" id="GO:0019842">
    <property type="term" value="F:vitamin binding"/>
    <property type="evidence" value="ECO:0007669"/>
    <property type="project" value="TreeGrafter"/>
</dbReference>
<feature type="compositionally biased region" description="Polar residues" evidence="3">
    <location>
        <begin position="1"/>
        <end position="10"/>
    </location>
</feature>
<dbReference type="GO" id="GO:0010468">
    <property type="term" value="P:regulation of gene expression"/>
    <property type="evidence" value="ECO:0007669"/>
    <property type="project" value="UniProtKB-ARBA"/>
</dbReference>
<evidence type="ECO:0000256" key="1">
    <source>
        <dbReference type="PROSITE-ProRule" id="PRU00117"/>
    </source>
</evidence>
<dbReference type="InterPro" id="IPR004087">
    <property type="entry name" value="KH_dom"/>
</dbReference>
<comment type="caution">
    <text evidence="5">The sequence shown here is derived from an EMBL/GenBank/DDBJ whole genome shotgun (WGS) entry which is preliminary data.</text>
</comment>
<dbReference type="PANTHER" id="PTHR12639">
    <property type="entry name" value="VITAMIN K-DEPENDENT GAMMA-CARBOXYLASE"/>
    <property type="match status" value="1"/>
</dbReference>
<dbReference type="Proteomes" id="UP000770661">
    <property type="component" value="Unassembled WGS sequence"/>
</dbReference>
<dbReference type="InterPro" id="IPR036612">
    <property type="entry name" value="KH_dom_type_1_sf"/>
</dbReference>
<dbReference type="InterPro" id="IPR004088">
    <property type="entry name" value="KH_dom_type_1"/>
</dbReference>
<dbReference type="Pfam" id="PF00013">
    <property type="entry name" value="KH_1"/>
    <property type="match status" value="1"/>
</dbReference>
<evidence type="ECO:0000313" key="6">
    <source>
        <dbReference type="Proteomes" id="UP000770661"/>
    </source>
</evidence>
<feature type="region of interest" description="Disordered" evidence="3">
    <location>
        <begin position="1"/>
        <end position="22"/>
    </location>
</feature>
<dbReference type="OrthoDB" id="6335450at2759"/>
<dbReference type="Pfam" id="PF22777">
    <property type="entry name" value="VKGC_lumenal_dom"/>
    <property type="match status" value="1"/>
</dbReference>
<dbReference type="PANTHER" id="PTHR12639:SF6">
    <property type="entry name" value="VITAMIN K-DEPENDENT GAMMA-CARBOXYLASE"/>
    <property type="match status" value="1"/>
</dbReference>
<proteinExistence type="predicted"/>
<feature type="coiled-coil region" evidence="2">
    <location>
        <begin position="195"/>
        <end position="222"/>
    </location>
</feature>
<keyword evidence="1" id="KW-0694">RNA-binding</keyword>
<gene>
    <name evidence="5" type="primary">GGCX</name>
    <name evidence="5" type="ORF">GWK47_018687</name>
</gene>
<evidence type="ECO:0000256" key="2">
    <source>
        <dbReference type="SAM" id="Coils"/>
    </source>
</evidence>
<dbReference type="GO" id="GO:0003723">
    <property type="term" value="F:RNA binding"/>
    <property type="evidence" value="ECO:0007669"/>
    <property type="project" value="UniProtKB-UniRule"/>
</dbReference>
<dbReference type="GO" id="GO:0008488">
    <property type="term" value="F:gamma-glutamyl carboxylase activity"/>
    <property type="evidence" value="ECO:0007669"/>
    <property type="project" value="InterPro"/>
</dbReference>
<protein>
    <submittedName>
        <fullName evidence="5">Vitamin K-dependent gamma-carboxylase</fullName>
    </submittedName>
</protein>
<dbReference type="InterPro" id="IPR007782">
    <property type="entry name" value="VKG_COase"/>
</dbReference>
<keyword evidence="2" id="KW-0175">Coiled coil</keyword>
<dbReference type="AlphaFoldDB" id="A0A8J4XRE0"/>
<dbReference type="PROSITE" id="PS50084">
    <property type="entry name" value="KH_TYPE_1"/>
    <property type="match status" value="1"/>
</dbReference>
<dbReference type="SMART" id="SM00322">
    <property type="entry name" value="KH"/>
    <property type="match status" value="1"/>
</dbReference>
<accession>A0A8J4XRE0</accession>
<keyword evidence="6" id="KW-1185">Reference proteome</keyword>